<proteinExistence type="predicted"/>
<gene>
    <name evidence="1" type="ORF">PN838_06600</name>
</gene>
<accession>A0ABT5FAC3</accession>
<organism evidence="1 2">
    <name type="scientific">Psychrosphaera algicola</name>
    <dbReference type="NCBI Taxonomy" id="3023714"/>
    <lineage>
        <taxon>Bacteria</taxon>
        <taxon>Pseudomonadati</taxon>
        <taxon>Pseudomonadota</taxon>
        <taxon>Gammaproteobacteria</taxon>
        <taxon>Alteromonadales</taxon>
        <taxon>Pseudoalteromonadaceae</taxon>
        <taxon>Psychrosphaera</taxon>
    </lineage>
</organism>
<reference evidence="1 2" key="1">
    <citation type="submission" date="2023-01" db="EMBL/GenBank/DDBJ databases">
        <title>Psychrosphaera sp. nov., isolated from marine algae.</title>
        <authorList>
            <person name="Bayburt H."/>
            <person name="Choi B.J."/>
            <person name="Kim J.M."/>
            <person name="Choi D.G."/>
            <person name="Jeon C.O."/>
        </authorList>
    </citation>
    <scope>NUCLEOTIDE SEQUENCE [LARGE SCALE GENOMIC DNA]</scope>
    <source>
        <strain evidence="1 2">G1-22</strain>
    </source>
</reference>
<sequence>MNKYILSFVLLPLIAAFGVVSEPRSIDSILDSDHRLEQDKQRDIYRHPKETLAFLG</sequence>
<dbReference type="Proteomes" id="UP001528411">
    <property type="component" value="Unassembled WGS sequence"/>
</dbReference>
<protein>
    <submittedName>
        <fullName evidence="1">Uncharacterized protein</fullName>
    </submittedName>
</protein>
<dbReference type="EMBL" id="JAQOMS010000002">
    <property type="protein sequence ID" value="MDC2888479.1"/>
    <property type="molecule type" value="Genomic_DNA"/>
</dbReference>
<dbReference type="RefSeq" id="WP_272180091.1">
    <property type="nucleotide sequence ID" value="NZ_JAQOMS010000002.1"/>
</dbReference>
<evidence type="ECO:0000313" key="1">
    <source>
        <dbReference type="EMBL" id="MDC2888479.1"/>
    </source>
</evidence>
<comment type="caution">
    <text evidence="1">The sequence shown here is derived from an EMBL/GenBank/DDBJ whole genome shotgun (WGS) entry which is preliminary data.</text>
</comment>
<keyword evidence="2" id="KW-1185">Reference proteome</keyword>
<evidence type="ECO:0000313" key="2">
    <source>
        <dbReference type="Proteomes" id="UP001528411"/>
    </source>
</evidence>
<name>A0ABT5FAC3_9GAMM</name>